<gene>
    <name evidence="2" type="ORF">OSSY52_19750</name>
</gene>
<dbReference type="Gene3D" id="3.20.20.140">
    <property type="entry name" value="Metal-dependent hydrolases"/>
    <property type="match status" value="1"/>
</dbReference>
<evidence type="ECO:0000313" key="2">
    <source>
        <dbReference type="EMBL" id="BBE31834.1"/>
    </source>
</evidence>
<dbReference type="InterPro" id="IPR032466">
    <property type="entry name" value="Metal_Hydrolase"/>
</dbReference>
<dbReference type="PANTHER" id="PTHR43794">
    <property type="entry name" value="AMINOHYDROLASE SSNA-RELATED"/>
    <property type="match status" value="1"/>
</dbReference>
<reference evidence="2 3" key="1">
    <citation type="submission" date="2018-06" db="EMBL/GenBank/DDBJ databases">
        <title>Genome sequencing of Oceanotoga sp. sy52.</title>
        <authorList>
            <person name="Mori K."/>
        </authorList>
    </citation>
    <scope>NUCLEOTIDE SEQUENCE [LARGE SCALE GENOMIC DNA]</scope>
    <source>
        <strain evidence="3">sy52</strain>
    </source>
</reference>
<dbReference type="SUPFAM" id="SSF51556">
    <property type="entry name" value="Metallo-dependent hydrolases"/>
    <property type="match status" value="1"/>
</dbReference>
<accession>A0A7G1G9E3</accession>
<dbReference type="EMBL" id="AP018712">
    <property type="protein sequence ID" value="BBE31834.1"/>
    <property type="molecule type" value="Genomic_DNA"/>
</dbReference>
<dbReference type="PANTHER" id="PTHR43794:SF11">
    <property type="entry name" value="AMIDOHYDROLASE-RELATED DOMAIN-CONTAINING PROTEIN"/>
    <property type="match status" value="1"/>
</dbReference>
<sequence length="428" mass="48673">MILKNCKILTGTLGEIIENGAVYIKEEKIVDVGETEEILKKYPDEKSKDLDGKIILPGLSNPYTSFYINELSMLYKLINSKFPPYEKFSKIVGYSEKLVEKEQLFEYIIKLGGYKSMINGITSTIVSIPYSKNISKVNELCNSIGIKIKPSPVFLTERGVPRAYRDDLINNKEISSITLLGAWGLEEEDYEFLKKFINSGKRVRIVIIDFKQEERYCKLKHGKDLLSVFKENNILSKHIDIIFAGNVNSEIIDFFSSKSVRLIKSLRAELSELEKTPDLLDMLGRGMKVSIGTGTTDYSIFDEAKTLLVNEKSSNKAKSNIVYNEVERTIFMNNYLFTSEEFGVQLGKIAPGKEADITILNSRTGVFQFETKTPFTEISFKIGSELEVFGTITSGKIAMWDRKPKIANVKEIRKIQKKINKFVNEIEL</sequence>
<keyword evidence="1 2" id="KW-0378">Hydrolase</keyword>
<evidence type="ECO:0000313" key="3">
    <source>
        <dbReference type="Proteomes" id="UP000516361"/>
    </source>
</evidence>
<dbReference type="SUPFAM" id="SSF51338">
    <property type="entry name" value="Composite domain of metallo-dependent hydrolases"/>
    <property type="match status" value="1"/>
</dbReference>
<name>A0A7G1G9E3_9BACT</name>
<dbReference type="InterPro" id="IPR011059">
    <property type="entry name" value="Metal-dep_hydrolase_composite"/>
</dbReference>
<evidence type="ECO:0000256" key="1">
    <source>
        <dbReference type="ARBA" id="ARBA00022801"/>
    </source>
</evidence>
<protein>
    <submittedName>
        <fullName evidence="2">Chlorohydrolase</fullName>
    </submittedName>
</protein>
<dbReference type="AlphaFoldDB" id="A0A7G1G9E3"/>
<dbReference type="Gene3D" id="2.30.40.10">
    <property type="entry name" value="Urease, subunit C, domain 1"/>
    <property type="match status" value="1"/>
</dbReference>
<dbReference type="RefSeq" id="WP_190614635.1">
    <property type="nucleotide sequence ID" value="NZ_AP018712.1"/>
</dbReference>
<keyword evidence="3" id="KW-1185">Reference proteome</keyword>
<dbReference type="InterPro" id="IPR050287">
    <property type="entry name" value="MTA/SAH_deaminase"/>
</dbReference>
<dbReference type="GO" id="GO:0016810">
    <property type="term" value="F:hydrolase activity, acting on carbon-nitrogen (but not peptide) bonds"/>
    <property type="evidence" value="ECO:0007669"/>
    <property type="project" value="InterPro"/>
</dbReference>
<dbReference type="Proteomes" id="UP000516361">
    <property type="component" value="Chromosome"/>
</dbReference>
<proteinExistence type="predicted"/>
<dbReference type="InParanoid" id="A0A7G1G9E3"/>
<dbReference type="KEGG" id="ocy:OSSY52_19750"/>
<organism evidence="2 3">
    <name type="scientific">Tepiditoga spiralis</name>
    <dbReference type="NCBI Taxonomy" id="2108365"/>
    <lineage>
        <taxon>Bacteria</taxon>
        <taxon>Thermotogati</taxon>
        <taxon>Thermotogota</taxon>
        <taxon>Thermotogae</taxon>
        <taxon>Petrotogales</taxon>
        <taxon>Petrotogaceae</taxon>
        <taxon>Tepiditoga</taxon>
    </lineage>
</organism>